<sequence>MAGSEEDSEILENTVDKDSQQEQNADRSERVVKIPMARIKSLMKWDPDVTLASQEAVVAIAKATELFVGNLAKEAYLYTAQGKRKTVQKKDLEQAIDSVDGLAFLEGALES</sequence>
<gene>
    <name evidence="6" type="primary">LOC106181069</name>
</gene>
<dbReference type="KEGG" id="lak:106181069"/>
<feature type="compositionally biased region" description="Basic and acidic residues" evidence="3">
    <location>
        <begin position="14"/>
        <end position="29"/>
    </location>
</feature>
<dbReference type="OMA" id="CYAFLEG"/>
<dbReference type="SUPFAM" id="SSF47113">
    <property type="entry name" value="Histone-fold"/>
    <property type="match status" value="1"/>
</dbReference>
<keyword evidence="5" id="KW-1185">Reference proteome</keyword>
<organism evidence="5 6">
    <name type="scientific">Lingula anatina</name>
    <name type="common">Brachiopod</name>
    <name type="synonym">Lingula unguis</name>
    <dbReference type="NCBI Taxonomy" id="7574"/>
    <lineage>
        <taxon>Eukaryota</taxon>
        <taxon>Metazoa</taxon>
        <taxon>Spiralia</taxon>
        <taxon>Lophotrochozoa</taxon>
        <taxon>Brachiopoda</taxon>
        <taxon>Linguliformea</taxon>
        <taxon>Lingulata</taxon>
        <taxon>Lingulida</taxon>
        <taxon>Linguloidea</taxon>
        <taxon>Lingulidae</taxon>
        <taxon>Lingula</taxon>
    </lineage>
</organism>
<evidence type="ECO:0000256" key="3">
    <source>
        <dbReference type="SAM" id="MobiDB-lite"/>
    </source>
</evidence>
<dbReference type="CDD" id="cd22929">
    <property type="entry name" value="HFD_POLE4-like"/>
    <property type="match status" value="1"/>
</dbReference>
<dbReference type="RefSeq" id="XP_013420783.1">
    <property type="nucleotide sequence ID" value="XM_013565329.1"/>
</dbReference>
<feature type="region of interest" description="Disordered" evidence="3">
    <location>
        <begin position="1"/>
        <end position="29"/>
    </location>
</feature>
<proteinExistence type="predicted"/>
<dbReference type="FunCoup" id="A0A1S3KDS9">
    <property type="interactions" value="1715"/>
</dbReference>
<keyword evidence="2" id="KW-0539">Nucleus</keyword>
<dbReference type="PANTHER" id="PTHR10252:SF79">
    <property type="entry name" value="DNA POLYMERASE EPSILON SUBUNIT 4"/>
    <property type="match status" value="1"/>
</dbReference>
<dbReference type="AlphaFoldDB" id="A0A1S3KDS9"/>
<accession>A0A1S3KDS9</accession>
<dbReference type="InterPro" id="IPR050568">
    <property type="entry name" value="Transcr_DNA_Rep_Reg"/>
</dbReference>
<name>A0A1S3KDS9_LINAN</name>
<evidence type="ECO:0000256" key="2">
    <source>
        <dbReference type="ARBA" id="ARBA00023242"/>
    </source>
</evidence>
<dbReference type="GO" id="GO:0006261">
    <property type="term" value="P:DNA-templated DNA replication"/>
    <property type="evidence" value="ECO:0007669"/>
    <property type="project" value="TreeGrafter"/>
</dbReference>
<evidence type="ECO:0000313" key="5">
    <source>
        <dbReference type="Proteomes" id="UP000085678"/>
    </source>
</evidence>
<protein>
    <submittedName>
        <fullName evidence="6">DNA polymerase epsilon subunit 4</fullName>
    </submittedName>
</protein>
<dbReference type="InterPro" id="IPR003958">
    <property type="entry name" value="CBFA_NFYB_domain"/>
</dbReference>
<evidence type="ECO:0000256" key="1">
    <source>
        <dbReference type="ARBA" id="ARBA00004123"/>
    </source>
</evidence>
<evidence type="ECO:0000313" key="6">
    <source>
        <dbReference type="RefSeq" id="XP_013420783.1"/>
    </source>
</evidence>
<evidence type="ECO:0000259" key="4">
    <source>
        <dbReference type="Pfam" id="PF00808"/>
    </source>
</evidence>
<dbReference type="GO" id="GO:0008622">
    <property type="term" value="C:epsilon DNA polymerase complex"/>
    <property type="evidence" value="ECO:0007669"/>
    <property type="project" value="TreeGrafter"/>
</dbReference>
<feature type="compositionally biased region" description="Acidic residues" evidence="3">
    <location>
        <begin position="1"/>
        <end position="10"/>
    </location>
</feature>
<dbReference type="Pfam" id="PF00808">
    <property type="entry name" value="CBFD_NFYB_HMF"/>
    <property type="match status" value="1"/>
</dbReference>
<comment type="subcellular location">
    <subcellularLocation>
        <location evidence="1">Nucleus</location>
    </subcellularLocation>
</comment>
<dbReference type="PANTHER" id="PTHR10252">
    <property type="entry name" value="HISTONE-LIKE TRANSCRIPTION FACTOR CCAAT-RELATED"/>
    <property type="match status" value="1"/>
</dbReference>
<dbReference type="OrthoDB" id="636685at2759"/>
<dbReference type="Proteomes" id="UP000085678">
    <property type="component" value="Unplaced"/>
</dbReference>
<feature type="domain" description="Transcription factor CBF/NF-Y/archaeal histone" evidence="4">
    <location>
        <begin position="33"/>
        <end position="96"/>
    </location>
</feature>
<dbReference type="InterPro" id="IPR009072">
    <property type="entry name" value="Histone-fold"/>
</dbReference>
<dbReference type="STRING" id="7574.A0A1S3KDS9"/>
<dbReference type="InParanoid" id="A0A1S3KDS9"/>
<dbReference type="Gene3D" id="1.10.20.10">
    <property type="entry name" value="Histone, subunit A"/>
    <property type="match status" value="1"/>
</dbReference>
<dbReference type="GeneID" id="106181069"/>
<dbReference type="GO" id="GO:0046982">
    <property type="term" value="F:protein heterodimerization activity"/>
    <property type="evidence" value="ECO:0007669"/>
    <property type="project" value="InterPro"/>
</dbReference>
<reference evidence="6" key="1">
    <citation type="submission" date="2025-08" db="UniProtKB">
        <authorList>
            <consortium name="RefSeq"/>
        </authorList>
    </citation>
    <scope>IDENTIFICATION</scope>
    <source>
        <tissue evidence="6">Gonads</tissue>
    </source>
</reference>